<protein>
    <recommendedName>
        <fullName evidence="3">Reverse transcriptase domain-containing protein</fullName>
    </recommendedName>
</protein>
<comment type="caution">
    <text evidence="1">The sequence shown here is derived from an EMBL/GenBank/DDBJ whole genome shotgun (WGS) entry which is preliminary data.</text>
</comment>
<keyword evidence="2" id="KW-1185">Reference proteome</keyword>
<dbReference type="EMBL" id="WHWB01032153">
    <property type="protein sequence ID" value="KAJ7426728.1"/>
    <property type="molecule type" value="Genomic_DNA"/>
</dbReference>
<evidence type="ECO:0000313" key="1">
    <source>
        <dbReference type="EMBL" id="KAJ7426728.1"/>
    </source>
</evidence>
<evidence type="ECO:0000313" key="2">
    <source>
        <dbReference type="Proteomes" id="UP001145742"/>
    </source>
</evidence>
<organism evidence="1 2">
    <name type="scientific">Willisornis vidua</name>
    <name type="common">Xingu scale-backed antbird</name>
    <dbReference type="NCBI Taxonomy" id="1566151"/>
    <lineage>
        <taxon>Eukaryota</taxon>
        <taxon>Metazoa</taxon>
        <taxon>Chordata</taxon>
        <taxon>Craniata</taxon>
        <taxon>Vertebrata</taxon>
        <taxon>Euteleostomi</taxon>
        <taxon>Archelosauria</taxon>
        <taxon>Archosauria</taxon>
        <taxon>Dinosauria</taxon>
        <taxon>Saurischia</taxon>
        <taxon>Theropoda</taxon>
        <taxon>Coelurosauria</taxon>
        <taxon>Aves</taxon>
        <taxon>Neognathae</taxon>
        <taxon>Neoaves</taxon>
        <taxon>Telluraves</taxon>
        <taxon>Australaves</taxon>
        <taxon>Passeriformes</taxon>
        <taxon>Thamnophilidae</taxon>
        <taxon>Willisornis</taxon>
    </lineage>
</organism>
<evidence type="ECO:0008006" key="3">
    <source>
        <dbReference type="Google" id="ProtNLM"/>
    </source>
</evidence>
<reference evidence="1" key="1">
    <citation type="submission" date="2019-10" db="EMBL/GenBank/DDBJ databases">
        <authorList>
            <person name="Soares A.E.R."/>
            <person name="Aleixo A."/>
            <person name="Schneider P."/>
            <person name="Miyaki C.Y."/>
            <person name="Schneider M.P."/>
            <person name="Mello C."/>
            <person name="Vasconcelos A.T.R."/>
        </authorList>
    </citation>
    <scope>NUCLEOTIDE SEQUENCE</scope>
    <source>
        <tissue evidence="1">Muscle</tissue>
    </source>
</reference>
<proteinExistence type="predicted"/>
<name>A0ABQ9DQN0_9PASS</name>
<accession>A0ABQ9DQN0</accession>
<dbReference type="Proteomes" id="UP001145742">
    <property type="component" value="Unassembled WGS sequence"/>
</dbReference>
<dbReference type="PANTHER" id="PTHR33395:SF22">
    <property type="entry name" value="REVERSE TRANSCRIPTASE DOMAIN-CONTAINING PROTEIN"/>
    <property type="match status" value="1"/>
</dbReference>
<sequence>MSSGSLACADGQCGAAASARDYSQEPEQWQADSECHLSGLRAERVFIFKHRNRFKNSSKEQDNWPSEPVDRDRELNSLPVIQEEAVSALLSHLDPHKSMVPGGIYLRVMRELVDELAKPLSIIYQLSWLAREVPDDYRLVNVIPIQKEGQKEDLVNHRPISLTSVPSKVMERIILSAIMWQLQDGQGIRPRQCRFRKGKSCLTNLIFYDPLSSLVDESKGCGCGPSGLQQSL</sequence>
<gene>
    <name evidence="1" type="ORF">WISP_13185</name>
</gene>
<dbReference type="PANTHER" id="PTHR33395">
    <property type="entry name" value="TRANSCRIPTASE, PUTATIVE-RELATED-RELATED"/>
    <property type="match status" value="1"/>
</dbReference>